<gene>
    <name evidence="1" type="ORF">GTQ34_14310</name>
</gene>
<dbReference type="Gene3D" id="3.90.550.20">
    <property type="match status" value="1"/>
</dbReference>
<dbReference type="InterPro" id="IPR007577">
    <property type="entry name" value="GlycoTrfase_DXD_sugar-bd_CS"/>
</dbReference>
<dbReference type="PANTHER" id="PTHR31834:SF1">
    <property type="entry name" value="INITIATION-SPECIFIC ALPHA-1,6-MANNOSYLTRANSFERASE"/>
    <property type="match status" value="1"/>
</dbReference>
<protein>
    <recommendedName>
        <fullName evidence="3">Glycosyl transferase</fullName>
    </recommendedName>
</protein>
<dbReference type="InterPro" id="IPR039367">
    <property type="entry name" value="Och1-like"/>
</dbReference>
<accession>A0A964TDT8</accession>
<dbReference type="EMBL" id="JAAABI010000006">
    <property type="protein sequence ID" value="NAY93090.1"/>
    <property type="molecule type" value="Genomic_DNA"/>
</dbReference>
<comment type="caution">
    <text evidence="1">The sequence shown here is derived from an EMBL/GenBank/DDBJ whole genome shotgun (WGS) entry which is preliminary data.</text>
</comment>
<dbReference type="Pfam" id="PF04488">
    <property type="entry name" value="Gly_transf_sug"/>
    <property type="match status" value="1"/>
</dbReference>
<dbReference type="InterPro" id="IPR029044">
    <property type="entry name" value="Nucleotide-diphossugar_trans"/>
</dbReference>
<sequence>MKIKPEEIPDAVSLEKGKITQIVHQTWKTSVVPDNYKGWVDSWEKHNPHFHHVLWEDKVIIEFINTEYPEYLDLLGRLRRPVELADFFRYLVVYHFGGIYADLDTECLQPIDPILETNDDFFCCVEKCCPDEQTMKALRLVRPLQLCQWFFGGVKGCVLLKSLCDRISTNYPPNRVASWGLEETLQHTGPGVFTDMVLKAKEEKQNVTVYPQYFFANGSCGTTGFEDDYPSLVASIPQSIHKQHLVFIHHHFSGSWKT</sequence>
<proteinExistence type="predicted"/>
<dbReference type="GO" id="GO:0006487">
    <property type="term" value="P:protein N-linked glycosylation"/>
    <property type="evidence" value="ECO:0007669"/>
    <property type="project" value="TreeGrafter"/>
</dbReference>
<dbReference type="SUPFAM" id="SSF53448">
    <property type="entry name" value="Nucleotide-diphospho-sugar transferases"/>
    <property type="match status" value="1"/>
</dbReference>
<keyword evidence="2" id="KW-1185">Reference proteome</keyword>
<dbReference type="GO" id="GO:0000009">
    <property type="term" value="F:alpha-1,6-mannosyltransferase activity"/>
    <property type="evidence" value="ECO:0007669"/>
    <property type="project" value="InterPro"/>
</dbReference>
<organism evidence="1 2">
    <name type="scientific">Flagellimonas ochracea</name>
    <dbReference type="NCBI Taxonomy" id="2696472"/>
    <lineage>
        <taxon>Bacteria</taxon>
        <taxon>Pseudomonadati</taxon>
        <taxon>Bacteroidota</taxon>
        <taxon>Flavobacteriia</taxon>
        <taxon>Flavobacteriales</taxon>
        <taxon>Flavobacteriaceae</taxon>
        <taxon>Flagellimonas</taxon>
    </lineage>
</organism>
<reference evidence="1" key="1">
    <citation type="submission" date="2020-01" db="EMBL/GenBank/DDBJ databases">
        <title>Muricauda ochracea sp. nov., isolated from a tidal flat of Garorim bay in Korea.</title>
        <authorList>
            <person name="Kim D."/>
            <person name="Yoo Y."/>
            <person name="Kim J.-J."/>
        </authorList>
    </citation>
    <scope>NUCLEOTIDE SEQUENCE</scope>
    <source>
        <strain evidence="1">JGD-17</strain>
    </source>
</reference>
<dbReference type="AlphaFoldDB" id="A0A964TDT8"/>
<dbReference type="Proteomes" id="UP000667650">
    <property type="component" value="Unassembled WGS sequence"/>
</dbReference>
<name>A0A964TDT8_9FLAO</name>
<evidence type="ECO:0008006" key="3">
    <source>
        <dbReference type="Google" id="ProtNLM"/>
    </source>
</evidence>
<evidence type="ECO:0000313" key="1">
    <source>
        <dbReference type="EMBL" id="NAY93090.1"/>
    </source>
</evidence>
<dbReference type="PANTHER" id="PTHR31834">
    <property type="entry name" value="INITIATION-SPECIFIC ALPHA-1,6-MANNOSYLTRANSFERASE"/>
    <property type="match status" value="1"/>
</dbReference>
<dbReference type="RefSeq" id="WP_166524503.1">
    <property type="nucleotide sequence ID" value="NZ_JAAABI010000006.1"/>
</dbReference>
<evidence type="ECO:0000313" key="2">
    <source>
        <dbReference type="Proteomes" id="UP000667650"/>
    </source>
</evidence>